<dbReference type="PANTHER" id="PTHR10264">
    <property type="entry name" value="BAND 7 PROTEIN-RELATED"/>
    <property type="match status" value="1"/>
</dbReference>
<dbReference type="SUPFAM" id="SSF47473">
    <property type="entry name" value="EF-hand"/>
    <property type="match status" value="1"/>
</dbReference>
<feature type="coiled-coil region" evidence="2">
    <location>
        <begin position="183"/>
        <end position="210"/>
    </location>
</feature>
<evidence type="ECO:0000313" key="7">
    <source>
        <dbReference type="Proteomes" id="UP000054937"/>
    </source>
</evidence>
<dbReference type="InterPro" id="IPR001107">
    <property type="entry name" value="Band_7"/>
</dbReference>
<reference evidence="6 7" key="1">
    <citation type="journal article" date="2015" name="Sci. Rep.">
        <title>Genome of the facultative scuticociliatosis pathogen Pseudocohnilembus persalinus provides insight into its virulence through horizontal gene transfer.</title>
        <authorList>
            <person name="Xiong J."/>
            <person name="Wang G."/>
            <person name="Cheng J."/>
            <person name="Tian M."/>
            <person name="Pan X."/>
            <person name="Warren A."/>
            <person name="Jiang C."/>
            <person name="Yuan D."/>
            <person name="Miao W."/>
        </authorList>
    </citation>
    <scope>NUCLEOTIDE SEQUENCE [LARGE SCALE GENOMIC DNA]</scope>
    <source>
        <strain evidence="6">36N120E</strain>
    </source>
</reference>
<dbReference type="Gene3D" id="3.30.479.30">
    <property type="entry name" value="Band 7 domain"/>
    <property type="match status" value="1"/>
</dbReference>
<evidence type="ECO:0000256" key="3">
    <source>
        <dbReference type="SAM" id="MobiDB-lite"/>
    </source>
</evidence>
<organism evidence="6 7">
    <name type="scientific">Pseudocohnilembus persalinus</name>
    <name type="common">Ciliate</name>
    <dbReference type="NCBI Taxonomy" id="266149"/>
    <lineage>
        <taxon>Eukaryota</taxon>
        <taxon>Sar</taxon>
        <taxon>Alveolata</taxon>
        <taxon>Ciliophora</taxon>
        <taxon>Intramacronucleata</taxon>
        <taxon>Oligohymenophorea</taxon>
        <taxon>Scuticociliatia</taxon>
        <taxon>Philasterida</taxon>
        <taxon>Pseudocohnilembidae</taxon>
        <taxon>Pseudocohnilembus</taxon>
    </lineage>
</organism>
<evidence type="ECO:0000256" key="4">
    <source>
        <dbReference type="SAM" id="Phobius"/>
    </source>
</evidence>
<evidence type="ECO:0000313" key="6">
    <source>
        <dbReference type="EMBL" id="KRX04676.1"/>
    </source>
</evidence>
<dbReference type="SUPFAM" id="SSF117892">
    <property type="entry name" value="Band 7/SPFH domain"/>
    <property type="match status" value="1"/>
</dbReference>
<dbReference type="InterPro" id="IPR036013">
    <property type="entry name" value="Band_7/SPFH_dom_sf"/>
</dbReference>
<evidence type="ECO:0000259" key="5">
    <source>
        <dbReference type="SMART" id="SM00244"/>
    </source>
</evidence>
<evidence type="ECO:0000256" key="2">
    <source>
        <dbReference type="SAM" id="Coils"/>
    </source>
</evidence>
<keyword evidence="4" id="KW-0472">Membrane</keyword>
<accession>A0A0V0QQZ0</accession>
<dbReference type="InterPro" id="IPR043202">
    <property type="entry name" value="Band-7_stomatin-like"/>
</dbReference>
<comment type="similarity">
    <text evidence="1">Belongs to the band 7/mec-2 family.</text>
</comment>
<feature type="compositionally biased region" description="Polar residues" evidence="3">
    <location>
        <begin position="364"/>
        <end position="399"/>
    </location>
</feature>
<sequence length="591" mass="68393">MKVIRIVIAVAIVCIFVTAIALIIASFESLESTEVGLRYNGTTKKLDESKLYTSGRHNIGPASNFKRYDTSIKTLEFDNIQTRTQDGLNINISVSYQYKLESTLDTLVKLFYSFEGDNYIKAYKTISENTFRDVCAQYTTYQFISERNSIQADLYQATSDALQNYAANVQNFQLLEIEYPSDFQDVITEAQNADLQIDQVENEKKTAESSQEGQIEAANTNKETLIDNAYNNAQQIVNTANAQASIIKQRINANKEGNQQFVNKLSYTTTELIEYQWGKSLNRLANNGIKIPMIFTSNIENNLQNQQQQQEQQQILSPVEERALSIVFDILCTAESYYQDEDFSNKQSENNENEDLKQEKGLLSVNQKGQARQNTSSRQSNQRNVKKNPSSTETKSFMLSKNKPITEPHFTWVQLGIAMNYLGYYPHKDVIREMIWDVDETNRGAVTKQQFIDSYKRVRFDKTNLEPRNFYNVVQYLMFLYNSPANRQDDYGLEKKDKDNKKEITFENTLEILYVIYGKDNIEQYTTLIFGKEGDGSDYNPLINEKSIKMEGYVKIMKNFDVKCRKELYQEKKSRYEHGYKDEGVELLDQY</sequence>
<proteinExistence type="inferred from homology"/>
<comment type="caution">
    <text evidence="6">The sequence shown here is derived from an EMBL/GenBank/DDBJ whole genome shotgun (WGS) entry which is preliminary data.</text>
</comment>
<protein>
    <recommendedName>
        <fullName evidence="5">Band 7 domain-containing protein</fullName>
    </recommendedName>
</protein>
<dbReference type="Proteomes" id="UP000054937">
    <property type="component" value="Unassembled WGS sequence"/>
</dbReference>
<dbReference type="PANTHER" id="PTHR10264:SF19">
    <property type="entry name" value="AT06885P-RELATED"/>
    <property type="match status" value="1"/>
</dbReference>
<feature type="region of interest" description="Disordered" evidence="3">
    <location>
        <begin position="364"/>
        <end position="400"/>
    </location>
</feature>
<dbReference type="Pfam" id="PF01145">
    <property type="entry name" value="Band_7"/>
    <property type="match status" value="1"/>
</dbReference>
<dbReference type="SMART" id="SM00244">
    <property type="entry name" value="PHB"/>
    <property type="match status" value="1"/>
</dbReference>
<feature type="domain" description="Band 7" evidence="5">
    <location>
        <begin position="25"/>
        <end position="191"/>
    </location>
</feature>
<feature type="transmembrane region" description="Helical" evidence="4">
    <location>
        <begin position="7"/>
        <end position="27"/>
    </location>
</feature>
<dbReference type="GO" id="GO:0005886">
    <property type="term" value="C:plasma membrane"/>
    <property type="evidence" value="ECO:0007669"/>
    <property type="project" value="InterPro"/>
</dbReference>
<keyword evidence="7" id="KW-1185">Reference proteome</keyword>
<keyword evidence="2" id="KW-0175">Coiled coil</keyword>
<keyword evidence="4" id="KW-0812">Transmembrane</keyword>
<dbReference type="EMBL" id="LDAU01000113">
    <property type="protein sequence ID" value="KRX04676.1"/>
    <property type="molecule type" value="Genomic_DNA"/>
</dbReference>
<gene>
    <name evidence="6" type="ORF">PPERSA_09468</name>
</gene>
<name>A0A0V0QQZ0_PSEPJ</name>
<evidence type="ECO:0000256" key="1">
    <source>
        <dbReference type="ARBA" id="ARBA00008164"/>
    </source>
</evidence>
<keyword evidence="4" id="KW-1133">Transmembrane helix</keyword>
<dbReference type="OrthoDB" id="26525at2759"/>
<dbReference type="InParanoid" id="A0A0V0QQZ0"/>
<dbReference type="InterPro" id="IPR011992">
    <property type="entry name" value="EF-hand-dom_pair"/>
</dbReference>
<dbReference type="AlphaFoldDB" id="A0A0V0QQZ0"/>